<organism evidence="1 2">
    <name type="scientific">Sphingobacterium allocomposti</name>
    <dbReference type="NCBI Taxonomy" id="415956"/>
    <lineage>
        <taxon>Bacteria</taxon>
        <taxon>Pseudomonadati</taxon>
        <taxon>Bacteroidota</taxon>
        <taxon>Sphingobacteriia</taxon>
        <taxon>Sphingobacteriales</taxon>
        <taxon>Sphingobacteriaceae</taxon>
        <taxon>Sphingobacterium</taxon>
    </lineage>
</organism>
<protein>
    <submittedName>
        <fullName evidence="1">Uncharacterized protein</fullName>
    </submittedName>
</protein>
<sequence>MMLMLPHVGASILEYSKPSWFASLTLLEI</sequence>
<gene>
    <name evidence="1" type="ORF">BC792_12432</name>
</gene>
<evidence type="ECO:0000313" key="2">
    <source>
        <dbReference type="Proteomes" id="UP000325105"/>
    </source>
</evidence>
<dbReference type="EMBL" id="VNHX01000024">
    <property type="protein sequence ID" value="TYP90251.1"/>
    <property type="molecule type" value="Genomic_DNA"/>
</dbReference>
<dbReference type="AlphaFoldDB" id="A0A5S5D2R7"/>
<name>A0A5S5D2R7_9SPHI</name>
<dbReference type="Proteomes" id="UP000325105">
    <property type="component" value="Unassembled WGS sequence"/>
</dbReference>
<reference evidence="1 2" key="1">
    <citation type="submission" date="2019-07" db="EMBL/GenBank/DDBJ databases">
        <title>Genomic Encyclopedia of Archaeal and Bacterial Type Strains, Phase II (KMG-II): from individual species to whole genera.</title>
        <authorList>
            <person name="Goeker M."/>
        </authorList>
    </citation>
    <scope>NUCLEOTIDE SEQUENCE [LARGE SCALE GENOMIC DNA]</scope>
    <source>
        <strain evidence="1 2">DSM 18850</strain>
    </source>
</reference>
<comment type="caution">
    <text evidence="1">The sequence shown here is derived from an EMBL/GenBank/DDBJ whole genome shotgun (WGS) entry which is preliminary data.</text>
</comment>
<evidence type="ECO:0000313" key="1">
    <source>
        <dbReference type="EMBL" id="TYP90251.1"/>
    </source>
</evidence>
<proteinExistence type="predicted"/>
<keyword evidence="2" id="KW-1185">Reference proteome</keyword>
<accession>A0A5S5D2R7</accession>